<evidence type="ECO:0008006" key="5">
    <source>
        <dbReference type="Google" id="ProtNLM"/>
    </source>
</evidence>
<dbReference type="PATRIC" id="fig|1256908.3.peg.1611"/>
<protein>
    <recommendedName>
        <fullName evidence="5">DUF4430 domain-containing protein</fullName>
    </recommendedName>
</protein>
<dbReference type="InterPro" id="IPR013783">
    <property type="entry name" value="Ig-like_fold"/>
</dbReference>
<organism evidence="3 4">
    <name type="scientific">Eubacterium ramulus ATCC 29099</name>
    <dbReference type="NCBI Taxonomy" id="1256908"/>
    <lineage>
        <taxon>Bacteria</taxon>
        <taxon>Bacillati</taxon>
        <taxon>Bacillota</taxon>
        <taxon>Clostridia</taxon>
        <taxon>Eubacteriales</taxon>
        <taxon>Eubacteriaceae</taxon>
        <taxon>Eubacterium</taxon>
    </lineage>
</organism>
<evidence type="ECO:0000256" key="1">
    <source>
        <dbReference type="SAM" id="MobiDB-lite"/>
    </source>
</evidence>
<dbReference type="Gene3D" id="2.60.40.10">
    <property type="entry name" value="Immunoglobulins"/>
    <property type="match status" value="1"/>
</dbReference>
<accession>U2R765</accession>
<feature type="transmembrane region" description="Helical" evidence="2">
    <location>
        <begin position="52"/>
        <end position="71"/>
    </location>
</feature>
<comment type="caution">
    <text evidence="3">The sequence shown here is derived from an EMBL/GenBank/DDBJ whole genome shotgun (WGS) entry which is preliminary data.</text>
</comment>
<keyword evidence="2" id="KW-1133">Transmembrane helix</keyword>
<dbReference type="EMBL" id="AWVJ01000103">
    <property type="protein sequence ID" value="ERK46532.1"/>
    <property type="molecule type" value="Genomic_DNA"/>
</dbReference>
<keyword evidence="2" id="KW-0472">Membrane</keyword>
<feature type="region of interest" description="Disordered" evidence="1">
    <location>
        <begin position="116"/>
        <end position="159"/>
    </location>
</feature>
<keyword evidence="2" id="KW-0812">Transmembrane</keyword>
<sequence length="792" mass="87111">MHTHHLDGHKEVKNRFVSDFATGTNLLLSKKQGNFMNRPGSRNRKNKKKIRGALAGAGIVALVLALMISFGKTAPENPMDRNRADASRMYLLSSTLDMDMDQLANIENANINAGDSANQAEQEEQQQEEEKQEQNQDTPQQEQQQNQDTQNPDQNISDPNIQNAVAADIPGSLMNLIQKNQSGGSGNGSSDQPGDDQGNGSGDGTTGGNSGIPSDGGQQTTLNPSQSAALFTTSLKDGDEVTDPEYPFTVDLTEKGKQLTLVSMTVNLNGSGRICRSRDSLTLKEGANSVYVTVRFRDSKYNQIDASTKIYTIYYYPENEVELVVRNARTGEYINDQDALTVMQDSFWIEVRARKASGGVINDVAARVRLNNKIQKADSDGIYRMGLTLGNNQLKVTAGEGGNTQKTLSCTVNYKIDNFMISFESSIRTEKISNNPGIGDKVFKGITKLKYASTSGDFSFRVRNSTVTGVEKIDKIQMTNRYGTLDITDLAGADGYIQITLDASRSTDIKVYCTDSDGEPQWYTWSVTYERVLDPAENQRKAPVIRADVTNETVNKNPFIIPIKVFDYNGNELKANQNFTLYLNGAYQDYHSRETDGTYEYNLVLTEGPNTVVIKAVDNEGYTAEKTLTVTYNPVAEEARVRVIVSGEVLGLGTMIDETITAKSDQTVAQIVEDRLAAHGYSTIHDGVADADSYFLRHVMKTGITDGWSISAEERSLLEMLGYDIAEGPKNPNSLGERDFTAGSGWMVTLNHYYIAQTMGTRPIRDGDEIHLIYTLSVGKDIGVDTSSSIYD</sequence>
<name>U2R765_EUBRA</name>
<dbReference type="HOGENOM" id="CLU_375406_0_0_9"/>
<evidence type="ECO:0000313" key="4">
    <source>
        <dbReference type="Proteomes" id="UP000016608"/>
    </source>
</evidence>
<proteinExistence type="predicted"/>
<gene>
    <name evidence="3" type="ORF">HMPREF0373_01732</name>
</gene>
<dbReference type="Proteomes" id="UP000016608">
    <property type="component" value="Unassembled WGS sequence"/>
</dbReference>
<evidence type="ECO:0000256" key="2">
    <source>
        <dbReference type="SAM" id="Phobius"/>
    </source>
</evidence>
<dbReference type="AlphaFoldDB" id="U2R765"/>
<dbReference type="eggNOG" id="ENOG5033CTK">
    <property type="taxonomic scope" value="Bacteria"/>
</dbReference>
<evidence type="ECO:0000313" key="3">
    <source>
        <dbReference type="EMBL" id="ERK46532.1"/>
    </source>
</evidence>
<keyword evidence="4" id="KW-1185">Reference proteome</keyword>
<feature type="compositionally biased region" description="Low complexity" evidence="1">
    <location>
        <begin position="135"/>
        <end position="155"/>
    </location>
</feature>
<reference evidence="3 4" key="1">
    <citation type="submission" date="2013-06" db="EMBL/GenBank/DDBJ databases">
        <authorList>
            <person name="Weinstock G."/>
            <person name="Sodergren E."/>
            <person name="Lobos E.A."/>
            <person name="Fulton L."/>
            <person name="Fulton R."/>
            <person name="Courtney L."/>
            <person name="Fronick C."/>
            <person name="O'Laughlin M."/>
            <person name="Godfrey J."/>
            <person name="Wilson R.M."/>
            <person name="Miner T."/>
            <person name="Farmer C."/>
            <person name="Delehaunty K."/>
            <person name="Cordes M."/>
            <person name="Minx P."/>
            <person name="Tomlinson C."/>
            <person name="Chen J."/>
            <person name="Wollam A."/>
            <person name="Pepin K.H."/>
            <person name="Bhonagiri V."/>
            <person name="Zhang X."/>
            <person name="Warren W."/>
            <person name="Mitreva M."/>
            <person name="Mardis E.R."/>
            <person name="Wilson R.K."/>
        </authorList>
    </citation>
    <scope>NUCLEOTIDE SEQUENCE [LARGE SCALE GENOMIC DNA]</scope>
    <source>
        <strain evidence="3 4">ATCC 29099</strain>
    </source>
</reference>
<feature type="compositionally biased region" description="Gly residues" evidence="1">
    <location>
        <begin position="197"/>
        <end position="210"/>
    </location>
</feature>
<feature type="region of interest" description="Disordered" evidence="1">
    <location>
        <begin position="176"/>
        <end position="223"/>
    </location>
</feature>